<evidence type="ECO:0000256" key="4">
    <source>
        <dbReference type="ARBA" id="ARBA00022723"/>
    </source>
</evidence>
<keyword evidence="3" id="KW-0662">Pyridine nucleotide biosynthesis</keyword>
<evidence type="ECO:0000313" key="8">
    <source>
        <dbReference type="Ensembl" id="ENSOKIP00005000015.1"/>
    </source>
</evidence>
<evidence type="ECO:0000256" key="7">
    <source>
        <dbReference type="ARBA" id="ARBA00023004"/>
    </source>
</evidence>
<dbReference type="InterPro" id="IPR011051">
    <property type="entry name" value="RmlC_Cupin_sf"/>
</dbReference>
<dbReference type="InterPro" id="IPR010329">
    <property type="entry name" value="3hydroanth_dOase"/>
</dbReference>
<dbReference type="GO" id="GO:0034354">
    <property type="term" value="P:'de novo' NAD+ biosynthetic process from L-tryptophan"/>
    <property type="evidence" value="ECO:0007669"/>
    <property type="project" value="TreeGrafter"/>
</dbReference>
<dbReference type="PANTHER" id="PTHR15497">
    <property type="entry name" value="3-HYDROXYANTHRANILATE 3,4-DIOXYGENASE"/>
    <property type="match status" value="1"/>
</dbReference>
<evidence type="ECO:0000256" key="3">
    <source>
        <dbReference type="ARBA" id="ARBA00022642"/>
    </source>
</evidence>
<dbReference type="Ensembl" id="ENSOKIT00005000023.1">
    <property type="protein sequence ID" value="ENSOKIP00005000015.1"/>
    <property type="gene ID" value="ENSOKIG00005000015.1"/>
</dbReference>
<dbReference type="Proteomes" id="UP000694557">
    <property type="component" value="Unassembled WGS sequence"/>
</dbReference>
<dbReference type="Gene3D" id="2.60.120.10">
    <property type="entry name" value="Jelly Rolls"/>
    <property type="match status" value="1"/>
</dbReference>
<gene>
    <name evidence="8" type="primary">HAAO</name>
</gene>
<name>A0A8C7CG96_ONCKI</name>
<keyword evidence="9" id="KW-1185">Reference proteome</keyword>
<comment type="function">
    <text evidence="2">Catalyzes the oxidative ring opening of 3-hydroxyanthranilate to 2-amino-3-carboxymuconate semialdehyde, which spontaneously cyclizes to quinolinate.</text>
</comment>
<keyword evidence="5" id="KW-0223">Dioxygenase</keyword>
<protein>
    <submittedName>
        <fullName evidence="8">3-hydroxyanthranilate 3,4-dioxygenase</fullName>
    </submittedName>
</protein>
<keyword evidence="7" id="KW-0408">Iron</keyword>
<dbReference type="Pfam" id="PF06052">
    <property type="entry name" value="3-HAO"/>
    <property type="match status" value="1"/>
</dbReference>
<evidence type="ECO:0000256" key="5">
    <source>
        <dbReference type="ARBA" id="ARBA00022964"/>
    </source>
</evidence>
<dbReference type="PANTHER" id="PTHR15497:SF1">
    <property type="entry name" value="3-HYDROXYANTHRANILATE 3,4-DIOXYGENASE"/>
    <property type="match status" value="1"/>
</dbReference>
<accession>A0A8C7CG96</accession>
<keyword evidence="4" id="KW-0479">Metal-binding</keyword>
<sequence>MSGKPLLVNVDKWIAENEKAFLPPVCNKLTHFCQLYIMLVGGPNTSIAFHCHVLFLSCFVQLYSVEGDICLKVVENGKHKFNLTFLLLAQIPHSPQRLDNTVGLVLERRRLHSKTDCLRYHHPPLRVAHYFYFLCGFTSGLWIFCCASVSHDTRTLLANVLSFSVCLDFRQPQNTLAQFETEFPQSTGDSLLIPGHMEGRICLFVTQNPGRRRA</sequence>
<proteinExistence type="predicted"/>
<dbReference type="AlphaFoldDB" id="A0A8C7CG96"/>
<comment type="cofactor">
    <cofactor evidence="1">
        <name>Fe(2+)</name>
        <dbReference type="ChEBI" id="CHEBI:29033"/>
    </cofactor>
</comment>
<evidence type="ECO:0000313" key="9">
    <source>
        <dbReference type="Proteomes" id="UP000694557"/>
    </source>
</evidence>
<evidence type="ECO:0000256" key="6">
    <source>
        <dbReference type="ARBA" id="ARBA00023002"/>
    </source>
</evidence>
<dbReference type="GO" id="GO:0000334">
    <property type="term" value="F:3-hydroxyanthranilate 3,4-dioxygenase activity"/>
    <property type="evidence" value="ECO:0007669"/>
    <property type="project" value="InterPro"/>
</dbReference>
<keyword evidence="6" id="KW-0560">Oxidoreductase</keyword>
<dbReference type="GeneTree" id="ENSGT00390000013008"/>
<dbReference type="GO" id="GO:0005737">
    <property type="term" value="C:cytoplasm"/>
    <property type="evidence" value="ECO:0007669"/>
    <property type="project" value="TreeGrafter"/>
</dbReference>
<dbReference type="GO" id="GO:0005506">
    <property type="term" value="F:iron ion binding"/>
    <property type="evidence" value="ECO:0007669"/>
    <property type="project" value="InterPro"/>
</dbReference>
<reference evidence="8" key="1">
    <citation type="submission" date="2025-08" db="UniProtKB">
        <authorList>
            <consortium name="Ensembl"/>
        </authorList>
    </citation>
    <scope>IDENTIFICATION</scope>
</reference>
<dbReference type="SUPFAM" id="SSF51182">
    <property type="entry name" value="RmlC-like cupins"/>
    <property type="match status" value="1"/>
</dbReference>
<organism evidence="8 9">
    <name type="scientific">Oncorhynchus kisutch</name>
    <name type="common">Coho salmon</name>
    <name type="synonym">Salmo kisutch</name>
    <dbReference type="NCBI Taxonomy" id="8019"/>
    <lineage>
        <taxon>Eukaryota</taxon>
        <taxon>Metazoa</taxon>
        <taxon>Chordata</taxon>
        <taxon>Craniata</taxon>
        <taxon>Vertebrata</taxon>
        <taxon>Euteleostomi</taxon>
        <taxon>Actinopterygii</taxon>
        <taxon>Neopterygii</taxon>
        <taxon>Teleostei</taxon>
        <taxon>Protacanthopterygii</taxon>
        <taxon>Salmoniformes</taxon>
        <taxon>Salmonidae</taxon>
        <taxon>Salmoninae</taxon>
        <taxon>Oncorhynchus</taxon>
    </lineage>
</organism>
<dbReference type="GO" id="GO:0046874">
    <property type="term" value="P:quinolinate metabolic process"/>
    <property type="evidence" value="ECO:0007669"/>
    <property type="project" value="TreeGrafter"/>
</dbReference>
<reference evidence="8" key="2">
    <citation type="submission" date="2025-09" db="UniProtKB">
        <authorList>
            <consortium name="Ensembl"/>
        </authorList>
    </citation>
    <scope>IDENTIFICATION</scope>
</reference>
<dbReference type="InterPro" id="IPR014710">
    <property type="entry name" value="RmlC-like_jellyroll"/>
</dbReference>
<evidence type="ECO:0000256" key="2">
    <source>
        <dbReference type="ARBA" id="ARBA00002752"/>
    </source>
</evidence>
<evidence type="ECO:0000256" key="1">
    <source>
        <dbReference type="ARBA" id="ARBA00001954"/>
    </source>
</evidence>